<evidence type="ECO:0008006" key="5">
    <source>
        <dbReference type="Google" id="ProtNLM"/>
    </source>
</evidence>
<dbReference type="PANTHER" id="PTHR10357">
    <property type="entry name" value="ALPHA-AMYLASE FAMILY MEMBER"/>
    <property type="match status" value="1"/>
</dbReference>
<evidence type="ECO:0000313" key="4">
    <source>
        <dbReference type="Proteomes" id="UP000824139"/>
    </source>
</evidence>
<keyword evidence="1" id="KW-0378">Hydrolase</keyword>
<reference evidence="3" key="1">
    <citation type="submission" date="2020-10" db="EMBL/GenBank/DDBJ databases">
        <authorList>
            <person name="Gilroy R."/>
        </authorList>
    </citation>
    <scope>NUCLEOTIDE SEQUENCE</scope>
    <source>
        <strain evidence="3">CHK152-2994</strain>
    </source>
</reference>
<gene>
    <name evidence="3" type="ORF">IAD41_00035</name>
</gene>
<proteinExistence type="predicted"/>
<protein>
    <recommendedName>
        <fullName evidence="5">Glycosyl hydrolase family 13 catalytic domain-containing protein</fullName>
    </recommendedName>
</protein>
<evidence type="ECO:0000256" key="1">
    <source>
        <dbReference type="ARBA" id="ARBA00022801"/>
    </source>
</evidence>
<dbReference type="Proteomes" id="UP000824139">
    <property type="component" value="Unassembled WGS sequence"/>
</dbReference>
<dbReference type="InterPro" id="IPR045857">
    <property type="entry name" value="O16G_dom_2"/>
</dbReference>
<dbReference type="EMBL" id="DVJO01000002">
    <property type="protein sequence ID" value="HIS81986.1"/>
    <property type="molecule type" value="Genomic_DNA"/>
</dbReference>
<dbReference type="SUPFAM" id="SSF51445">
    <property type="entry name" value="(Trans)glycosidases"/>
    <property type="match status" value="2"/>
</dbReference>
<reference evidence="3" key="2">
    <citation type="journal article" date="2021" name="PeerJ">
        <title>Extensive microbial diversity within the chicken gut microbiome revealed by metagenomics and culture.</title>
        <authorList>
            <person name="Gilroy R."/>
            <person name="Ravi A."/>
            <person name="Getino M."/>
            <person name="Pursley I."/>
            <person name="Horton D.L."/>
            <person name="Alikhan N.F."/>
            <person name="Baker D."/>
            <person name="Gharbi K."/>
            <person name="Hall N."/>
            <person name="Watson M."/>
            <person name="Adriaenssens E.M."/>
            <person name="Foster-Nyarko E."/>
            <person name="Jarju S."/>
            <person name="Secka A."/>
            <person name="Antonio M."/>
            <person name="Oren A."/>
            <person name="Chaudhuri R.R."/>
            <person name="La Ragione R."/>
            <person name="Hildebrand F."/>
            <person name="Pallen M.J."/>
        </authorList>
    </citation>
    <scope>NUCLEOTIDE SEQUENCE</scope>
    <source>
        <strain evidence="3">CHK152-2994</strain>
    </source>
</reference>
<keyword evidence="2" id="KW-0326">Glycosidase</keyword>
<dbReference type="InterPro" id="IPR017853">
    <property type="entry name" value="GH"/>
</dbReference>
<accession>A0A9D1FV08</accession>
<dbReference type="Gene3D" id="3.90.400.10">
    <property type="entry name" value="Oligo-1,6-glucosidase, Domain 2"/>
    <property type="match status" value="1"/>
</dbReference>
<evidence type="ECO:0000256" key="2">
    <source>
        <dbReference type="ARBA" id="ARBA00023295"/>
    </source>
</evidence>
<dbReference type="GO" id="GO:0016798">
    <property type="term" value="F:hydrolase activity, acting on glycosyl bonds"/>
    <property type="evidence" value="ECO:0007669"/>
    <property type="project" value="UniProtKB-KW"/>
</dbReference>
<evidence type="ECO:0000313" key="3">
    <source>
        <dbReference type="EMBL" id="HIS81986.1"/>
    </source>
</evidence>
<comment type="caution">
    <text evidence="3">The sequence shown here is derived from an EMBL/GenBank/DDBJ whole genome shotgun (WGS) entry which is preliminary data.</text>
</comment>
<sequence length="1491" mass="170912">MKVNFDLRNKQHNNNVNFEGYKPIKDNYGKRIYEFNYPYDESAYDCYLEVCSVGTDTQGNYYVIEGQPCLTSSDGYYKLKPGKNIVDMGLEFNLREDQDFAYHYALTPKNADRSKPDVRPSYKIDAGDFIDSRAKGEHEIYNIVTVNGPKTYTGGAMKLLMPDFYNPMWTYDNDGKIIKNNHIGQLEGFTKTFSNKIGGNLAGIEKDVRDGKFDGYSRIISTPIFTDDDVSSHGYWNKNCMQMVHSLGNINNYASLQREMFKKGLNFVSDGAYVNEGLEGVHFIHVLKWGEKSPYFNWFKADLSNGPLGLGVFSKNTSFIKHKIVNSPYEYKQDQKTGKISIGKNSKYESNKPTYIQIFDDRLVSDKFKKDTQHLVKAYDILNTKNPLDINTHNDTIIPYAFEINPETYNENIKRLNEYNALMKNKTPKSLEKAFETAIDITFPAGSNPERKNKIKEALSNAVYDIYDLKTKESYTNKVHLIVQNAKKEYHLEIKDEEEKQLINNLLKLRDTISLDSYIGTRFVSKFNNFVLEEKIDGNFETWDANTDIAKLNYLYSNVDTGRVKLTVDLPDQNDAMNKLEQKSYEVQDYAIASGMFWTGKTKDILNLYVAQQLKGIDHKNPKKAYRKIIENINEGKFPEKLRQEINSAIIKNVLEDNYDLKGSSVNIEYKDYLLAGLMNTPLDSIEFGDNLVSVLASPYITKRATSEETLGSTRYEMYLQKNPHLTPEYEKTYKRMDNIYKKEMFKFASEVMDNLNEMLPEGSKIYEGYNATTLGRYILPQLTEVIAKYAMVKALAPKTSIKIDNETGEITYDYKSLKQTTTQTLGILASSPEDEANQVLNKIESGLKKLNANDKKVLIRALFETLKGTNENSFKLAEMITDRVNAGLDWRIDATKDIGDMNAMKEGSDHLDIVWPEVTRFWKKFADSVYSQNQNSYIVAEFTDESMLWNKGGGENSKKYTIYPDMIKKFLRETNMTSIANYSFYFSSLQNLFGYHFEQNDRTENANGFDAYLSHRIDTKTGEMLGVYSRKLDDYRNEWCPLPYESILHAYNFIGNHDRARVLHGLILNPRWFTQNLSDLNNSYFREKAYRILNDRFLGPIVEKEPGESDADYERRKALLLQSQKLSKKSGKALAMADSLSEAFKKTIAEKYPYDKDSELNKHIFSAIFKSISDLANGRYLGKNFSAEGFGVKPVDVALEIVLNQAKTVHGLKLSDAEIKELQDATFENVLTPALQKLQAMTEVLAILPGMPTLYAGDDTGTTGYESESKNIYLQNRSIIHNDWIDTNSKNYKKFIKDHYDKMNEAMKMRSRPELHALNDGAPFLLDIQHGTCGSGENKKGIDVSAILRHGTDDSVVISLVNTSGVAQWYRDEYHPREVELQRIDINNNPNDKNPHTITKGLTPGTILYNANDKNDKYIVKEYNGKIFIKTIDDKPVKITGTTLTLYSIPPRNKVKTIYNKQFFIDTAKYRQQQREVREEGKRLSLVSQA</sequence>
<name>A0A9D1FV08_9BACT</name>
<dbReference type="PANTHER" id="PTHR10357:SF210">
    <property type="entry name" value="MALTODEXTRIN GLUCOSIDASE"/>
    <property type="match status" value="1"/>
</dbReference>
<organism evidence="3 4">
    <name type="scientific">Candidatus Scatenecus faecavium</name>
    <dbReference type="NCBI Taxonomy" id="2840915"/>
    <lineage>
        <taxon>Bacteria</taxon>
        <taxon>Candidatus Scatenecus</taxon>
    </lineage>
</organism>
<dbReference type="Gene3D" id="3.20.20.80">
    <property type="entry name" value="Glycosidases"/>
    <property type="match status" value="2"/>
</dbReference>